<dbReference type="EC" id="3.1.3.27" evidence="3"/>
<feature type="transmembrane region" description="Helical" evidence="1">
    <location>
        <begin position="100"/>
        <end position="123"/>
    </location>
</feature>
<feature type="transmembrane region" description="Helical" evidence="1">
    <location>
        <begin position="59"/>
        <end position="80"/>
    </location>
</feature>
<reference evidence="3" key="1">
    <citation type="submission" date="2018-06" db="EMBL/GenBank/DDBJ databases">
        <authorList>
            <person name="Zhirakovskaya E."/>
        </authorList>
    </citation>
    <scope>NUCLEOTIDE SEQUENCE</scope>
</reference>
<feature type="transmembrane region" description="Helical" evidence="1">
    <location>
        <begin position="144"/>
        <end position="166"/>
    </location>
</feature>
<dbReference type="InterPro" id="IPR007686">
    <property type="entry name" value="YutG/PgpA"/>
</dbReference>
<dbReference type="Pfam" id="PF04608">
    <property type="entry name" value="PgpA"/>
    <property type="match status" value="1"/>
</dbReference>
<dbReference type="InterPro" id="IPR026037">
    <property type="entry name" value="PgpA"/>
</dbReference>
<dbReference type="SUPFAM" id="SSF101307">
    <property type="entry name" value="YutG-like"/>
    <property type="match status" value="1"/>
</dbReference>
<dbReference type="PANTHER" id="PTHR36305:SF1">
    <property type="entry name" value="PHOSPHATIDYLGLYCEROPHOSPHATASE A"/>
    <property type="match status" value="1"/>
</dbReference>
<feature type="domain" description="YutG/PgpA" evidence="2">
    <location>
        <begin position="25"/>
        <end position="162"/>
    </location>
</feature>
<dbReference type="AlphaFoldDB" id="A0A3B1C1E0"/>
<evidence type="ECO:0000313" key="3">
    <source>
        <dbReference type="EMBL" id="VAX10717.1"/>
    </source>
</evidence>
<keyword evidence="1" id="KW-1133">Transmembrane helix</keyword>
<sequence>MTTSIPETESNGHPRPDWRNPLHLLAFGLGSGGVPKAPGTAGTLAAIPVYLLMQPLSPLMYGCVVLVMLLFGIWLCGRVAQDLGVHDHGGIVWDEWVGFLITMVWAPPGWLWIVAGFALFRLFDIWKPWPIDWLDRRVSGGLGIMVDDVLAGIYALVTMQLAAYLWL</sequence>
<evidence type="ECO:0000259" key="2">
    <source>
        <dbReference type="Pfam" id="PF04608"/>
    </source>
</evidence>
<evidence type="ECO:0000256" key="1">
    <source>
        <dbReference type="SAM" id="Phobius"/>
    </source>
</evidence>
<dbReference type="PANTHER" id="PTHR36305">
    <property type="entry name" value="PHOSPHATIDYLGLYCEROPHOSPHATASE A"/>
    <property type="match status" value="1"/>
</dbReference>
<dbReference type="InterPro" id="IPR036681">
    <property type="entry name" value="PgpA-like_sf"/>
</dbReference>
<keyword evidence="1" id="KW-0812">Transmembrane</keyword>
<organism evidence="3">
    <name type="scientific">hydrothermal vent metagenome</name>
    <dbReference type="NCBI Taxonomy" id="652676"/>
    <lineage>
        <taxon>unclassified sequences</taxon>
        <taxon>metagenomes</taxon>
        <taxon>ecological metagenomes</taxon>
    </lineage>
</organism>
<gene>
    <name evidence="3" type="ORF">MNBD_GAMMA26-2439</name>
</gene>
<protein>
    <submittedName>
        <fullName evidence="3">Phosphatidylglycerophosphatase A</fullName>
        <ecNumber evidence="3">3.1.3.27</ecNumber>
    </submittedName>
</protein>
<dbReference type="PIRSF" id="PIRSF006162">
    <property type="entry name" value="PgpA"/>
    <property type="match status" value="1"/>
</dbReference>
<dbReference type="GO" id="GO:0006629">
    <property type="term" value="P:lipid metabolic process"/>
    <property type="evidence" value="ECO:0007669"/>
    <property type="project" value="InterPro"/>
</dbReference>
<dbReference type="GO" id="GO:0008962">
    <property type="term" value="F:phosphatidylglycerophosphatase activity"/>
    <property type="evidence" value="ECO:0007669"/>
    <property type="project" value="UniProtKB-EC"/>
</dbReference>
<dbReference type="CDD" id="cd06971">
    <property type="entry name" value="PgpA"/>
    <property type="match status" value="1"/>
</dbReference>
<keyword evidence="1" id="KW-0472">Membrane</keyword>
<dbReference type="EMBL" id="UOFX01000076">
    <property type="protein sequence ID" value="VAX10717.1"/>
    <property type="molecule type" value="Genomic_DNA"/>
</dbReference>
<name>A0A3B1C1E0_9ZZZZ</name>
<proteinExistence type="predicted"/>
<accession>A0A3B1C1E0</accession>
<keyword evidence="3" id="KW-0378">Hydrolase</keyword>